<keyword evidence="2" id="KW-0216">Detoxification</keyword>
<comment type="caution">
    <text evidence="6">The sequence shown here is derived from an EMBL/GenBank/DDBJ whole genome shotgun (WGS) entry which is preliminary data.</text>
</comment>
<evidence type="ECO:0000256" key="3">
    <source>
        <dbReference type="ARBA" id="ARBA00047960"/>
    </source>
</evidence>
<reference evidence="6 7" key="1">
    <citation type="submission" date="2022-03" db="EMBL/GenBank/DDBJ databases">
        <authorList>
            <person name="Macdonald S."/>
            <person name="Ahmed S."/>
            <person name="Newling K."/>
        </authorList>
    </citation>
    <scope>NUCLEOTIDE SEQUENCE [LARGE SCALE GENOMIC DNA]</scope>
</reference>
<gene>
    <name evidence="6" type="ORF">ERUC_LOCUS42186</name>
</gene>
<evidence type="ECO:0000259" key="5">
    <source>
        <dbReference type="PROSITE" id="PS50404"/>
    </source>
</evidence>
<dbReference type="EC" id="2.5.1.18" evidence="1"/>
<dbReference type="SUPFAM" id="SSF47616">
    <property type="entry name" value="GST C-terminal domain-like"/>
    <property type="match status" value="1"/>
</dbReference>
<dbReference type="EMBL" id="CAKOAT010849598">
    <property type="protein sequence ID" value="CAH8389703.1"/>
    <property type="molecule type" value="Genomic_DNA"/>
</dbReference>
<comment type="similarity">
    <text evidence="4">Belongs to the GST superfamily. Lambda family.</text>
</comment>
<accession>A0ABC8M270</accession>
<dbReference type="FunFam" id="3.40.30.10:FF:000091">
    <property type="entry name" value="Glutathione S-transferase L2, chloroplastic"/>
    <property type="match status" value="1"/>
</dbReference>
<comment type="catalytic activity">
    <reaction evidence="3">
        <text>RX + glutathione = an S-substituted glutathione + a halide anion + H(+)</text>
        <dbReference type="Rhea" id="RHEA:16437"/>
        <dbReference type="ChEBI" id="CHEBI:15378"/>
        <dbReference type="ChEBI" id="CHEBI:16042"/>
        <dbReference type="ChEBI" id="CHEBI:17792"/>
        <dbReference type="ChEBI" id="CHEBI:57925"/>
        <dbReference type="ChEBI" id="CHEBI:90779"/>
        <dbReference type="EC" id="2.5.1.18"/>
    </reaction>
</comment>
<dbReference type="Gene3D" id="3.40.30.10">
    <property type="entry name" value="Glutaredoxin"/>
    <property type="match status" value="1"/>
</dbReference>
<keyword evidence="7" id="KW-1185">Reference proteome</keyword>
<feature type="domain" description="GST N-terminal" evidence="5">
    <location>
        <begin position="84"/>
        <end position="165"/>
    </location>
</feature>
<dbReference type="GO" id="GO:0009636">
    <property type="term" value="P:response to toxic substance"/>
    <property type="evidence" value="ECO:0007669"/>
    <property type="project" value="UniProtKB-KW"/>
</dbReference>
<protein>
    <recommendedName>
        <fullName evidence="1">glutathione transferase</fullName>
        <ecNumber evidence="1">2.5.1.18</ecNumber>
    </recommendedName>
</protein>
<dbReference type="AlphaFoldDB" id="A0ABC8M270"/>
<dbReference type="Pfam" id="PF13410">
    <property type="entry name" value="GST_C_2"/>
    <property type="match status" value="1"/>
</dbReference>
<dbReference type="InterPro" id="IPR044629">
    <property type="entry name" value="GSTL1/2/3"/>
</dbReference>
<proteinExistence type="inferred from homology"/>
<dbReference type="GO" id="GO:0004364">
    <property type="term" value="F:glutathione transferase activity"/>
    <property type="evidence" value="ECO:0007669"/>
    <property type="project" value="UniProtKB-EC"/>
</dbReference>
<name>A0ABC8M270_ERUVS</name>
<dbReference type="Gene3D" id="1.20.1050.10">
    <property type="match status" value="1"/>
</dbReference>
<dbReference type="InterPro" id="IPR036249">
    <property type="entry name" value="Thioredoxin-like_sf"/>
</dbReference>
<dbReference type="Pfam" id="PF13417">
    <property type="entry name" value="GST_N_3"/>
    <property type="match status" value="1"/>
</dbReference>
<sequence length="296" mass="33589">MVSMSLGVRVSVCSYPSVALSSRDVSFPSSSSLYFGRKIHQSRFSIELKLRCNSNGTRRAKAVIKSSRVPELDSSSEPLQVFDGSTRLYISYMCPFAQRAWIARNYKGLQDKIELVPIDLKNRPAWYKEKVYTANKVPALEHNNQVIGESLDLIKYIDTNFEGPSLAPNSVEKEAFAHELISYTDSFSKAVRSTLSGDDSDAADAAFDYIEQALSKYKEGPFFLGLFSLVDIAYIPFIERFHLIFKDVMNVDITSGRPNLALWIEEMNRIEAYTETRQDPQDIVERYKKRAAEART</sequence>
<dbReference type="InterPro" id="IPR004045">
    <property type="entry name" value="Glutathione_S-Trfase_N"/>
</dbReference>
<dbReference type="SUPFAM" id="SSF52833">
    <property type="entry name" value="Thioredoxin-like"/>
    <property type="match status" value="1"/>
</dbReference>
<dbReference type="FunFam" id="1.20.1050.10:FF:000041">
    <property type="entry name" value="Lambda class glutathione S-transferase"/>
    <property type="match status" value="1"/>
</dbReference>
<dbReference type="Proteomes" id="UP001642260">
    <property type="component" value="Unassembled WGS sequence"/>
</dbReference>
<dbReference type="PANTHER" id="PTHR44328:SF11">
    <property type="entry name" value="GLUTATHIONE S-TRANSFERASE L2, CHLOROPLASTIC"/>
    <property type="match status" value="1"/>
</dbReference>
<dbReference type="SFLD" id="SFLDG00358">
    <property type="entry name" value="Main_(cytGST)"/>
    <property type="match status" value="1"/>
</dbReference>
<evidence type="ECO:0000313" key="7">
    <source>
        <dbReference type="Proteomes" id="UP001642260"/>
    </source>
</evidence>
<dbReference type="SFLD" id="SFLDS00019">
    <property type="entry name" value="Glutathione_Transferase_(cytos"/>
    <property type="match status" value="1"/>
</dbReference>
<evidence type="ECO:0000256" key="4">
    <source>
        <dbReference type="ARBA" id="ARBA00060732"/>
    </source>
</evidence>
<evidence type="ECO:0000256" key="1">
    <source>
        <dbReference type="ARBA" id="ARBA00012452"/>
    </source>
</evidence>
<organism evidence="6 7">
    <name type="scientific">Eruca vesicaria subsp. sativa</name>
    <name type="common">Garden rocket</name>
    <name type="synonym">Eruca sativa</name>
    <dbReference type="NCBI Taxonomy" id="29727"/>
    <lineage>
        <taxon>Eukaryota</taxon>
        <taxon>Viridiplantae</taxon>
        <taxon>Streptophyta</taxon>
        <taxon>Embryophyta</taxon>
        <taxon>Tracheophyta</taxon>
        <taxon>Spermatophyta</taxon>
        <taxon>Magnoliopsida</taxon>
        <taxon>eudicotyledons</taxon>
        <taxon>Gunneridae</taxon>
        <taxon>Pentapetalae</taxon>
        <taxon>rosids</taxon>
        <taxon>malvids</taxon>
        <taxon>Brassicales</taxon>
        <taxon>Brassicaceae</taxon>
        <taxon>Brassiceae</taxon>
        <taxon>Eruca</taxon>
    </lineage>
</organism>
<evidence type="ECO:0000313" key="6">
    <source>
        <dbReference type="EMBL" id="CAH8389703.1"/>
    </source>
</evidence>
<dbReference type="PROSITE" id="PS50404">
    <property type="entry name" value="GST_NTER"/>
    <property type="match status" value="1"/>
</dbReference>
<dbReference type="InterPro" id="IPR036282">
    <property type="entry name" value="Glutathione-S-Trfase_C_sf"/>
</dbReference>
<evidence type="ECO:0000256" key="2">
    <source>
        <dbReference type="ARBA" id="ARBA00022575"/>
    </source>
</evidence>
<dbReference type="PANTHER" id="PTHR44328">
    <property type="entry name" value="GLUTATHIONE S-TRANSFERASE L1"/>
    <property type="match status" value="1"/>
</dbReference>
<dbReference type="InterPro" id="IPR040079">
    <property type="entry name" value="Glutathione_S-Trfase"/>
</dbReference>